<evidence type="ECO:0000313" key="2">
    <source>
        <dbReference type="WBParaSite" id="ALUE_0000062501-mRNA-1"/>
    </source>
</evidence>
<dbReference type="Gene3D" id="6.10.140.1350">
    <property type="match status" value="1"/>
</dbReference>
<evidence type="ECO:0000313" key="1">
    <source>
        <dbReference type="Proteomes" id="UP000036681"/>
    </source>
</evidence>
<dbReference type="AlphaFoldDB" id="A0A0M3HGI0"/>
<reference evidence="2" key="1">
    <citation type="submission" date="2017-02" db="UniProtKB">
        <authorList>
            <consortium name="WormBaseParasite"/>
        </authorList>
    </citation>
    <scope>IDENTIFICATION</scope>
</reference>
<keyword evidence="1" id="KW-1185">Reference proteome</keyword>
<accession>A0A0M3HGI0</accession>
<name>A0A0M3HGI0_ASCLU</name>
<dbReference type="WBParaSite" id="ALUE_0000062501-mRNA-1">
    <property type="protein sequence ID" value="ALUE_0000062501-mRNA-1"/>
    <property type="gene ID" value="ALUE_0000062501"/>
</dbReference>
<sequence length="123" mass="14246">MAKMPRYGQNQAMGYLQTSCSEYEKMIAEFNETLDRVEGIISAKLNRDPNKNQITHQDLMSHLRRFDQVFKVIASDVYQCNQQVQECLGRERSTIGVSKKDNALRAGSFRKEIGYRTKCDRAF</sequence>
<organism evidence="1 2">
    <name type="scientific">Ascaris lumbricoides</name>
    <name type="common">Giant roundworm</name>
    <dbReference type="NCBI Taxonomy" id="6252"/>
    <lineage>
        <taxon>Eukaryota</taxon>
        <taxon>Metazoa</taxon>
        <taxon>Ecdysozoa</taxon>
        <taxon>Nematoda</taxon>
        <taxon>Chromadorea</taxon>
        <taxon>Rhabditida</taxon>
        <taxon>Spirurina</taxon>
        <taxon>Ascaridomorpha</taxon>
        <taxon>Ascaridoidea</taxon>
        <taxon>Ascarididae</taxon>
        <taxon>Ascaris</taxon>
    </lineage>
</organism>
<proteinExistence type="predicted"/>
<protein>
    <submittedName>
        <fullName evidence="2">Mediator complex subunit 22</fullName>
    </submittedName>
</protein>
<dbReference type="Proteomes" id="UP000036681">
    <property type="component" value="Unplaced"/>
</dbReference>